<accession>A0A812UVP5</accession>
<dbReference type="OrthoDB" id="418088at2759"/>
<proteinExistence type="predicted"/>
<keyword evidence="2" id="KW-1185">Reference proteome</keyword>
<name>A0A812UVP5_9DINO</name>
<evidence type="ECO:0000313" key="2">
    <source>
        <dbReference type="Proteomes" id="UP000604046"/>
    </source>
</evidence>
<organism evidence="1 2">
    <name type="scientific">Symbiodinium natans</name>
    <dbReference type="NCBI Taxonomy" id="878477"/>
    <lineage>
        <taxon>Eukaryota</taxon>
        <taxon>Sar</taxon>
        <taxon>Alveolata</taxon>
        <taxon>Dinophyceae</taxon>
        <taxon>Suessiales</taxon>
        <taxon>Symbiodiniaceae</taxon>
        <taxon>Symbiodinium</taxon>
    </lineage>
</organism>
<evidence type="ECO:0000313" key="1">
    <source>
        <dbReference type="EMBL" id="CAE7582456.1"/>
    </source>
</evidence>
<reference evidence="1" key="1">
    <citation type="submission" date="2021-02" db="EMBL/GenBank/DDBJ databases">
        <authorList>
            <person name="Dougan E. K."/>
            <person name="Rhodes N."/>
            <person name="Thang M."/>
            <person name="Chan C."/>
        </authorList>
    </citation>
    <scope>NUCLEOTIDE SEQUENCE</scope>
</reference>
<sequence length="919" mass="103204">MACIQIVEEDEDDPSVLELGGEALSPLQAGPGLEIDWHEPPAPSDFVVVDLESGQTEQSQKDQLGWSAGVNVGGYVSQRQALLAQGQVLLTNVYLNLAKLPRHLLQQICQKLPSLPSVSDDVRPLAAKAASRLLRLPGNTVSFVFHKVKNAGWTVLGRAAADDVPDKEDDRVESKEEHRKRVLTLLVREAIHNSCHARPDDEFVQSLQKLRLYSVDVGEKFASKKVLRLCEFVSAKFFEFLQADALFKKLPGLGVLSPISIVCGRRYVLQSRNLSGDYGVSCVTIHRLPETILLGMPISWTLQSTVVLSCLAGKNLSLAHLRARAVAMLGGDGAVTAGGPLQRHASTRAANFVADAIYPESVGQQNVVWDPFHRSEAAFKYALEQSEFGKELFAVARGMSQQFGFGCGRVLLRAVSGFLGDEGGEQTPAAANMGGTRKGESLILVASNVLRNFRRYAIGLHARLARRKAGHGAGSQSSLLVLGRRLLAPDFLFFTLLSSDVMNRQRPFTLAVQEQESLPWATELALARKQQQVLEDVDLLYEIRRLIADLQHLMRAMRFSKMGRRFPQTMRHFFDILVLRQFQAVDLQVFTNLAANTICVTPRCWCRSRRSKEREYVPVPLTFRRRKRRVAVPEWVAFSSLSPETAKAQARLRPIDVPLRYETFPRPPARPALQGVSLFRKHLPACETSRFEPEVQRLLQRAAQANDHFLKALHESYTAYWTDIGVPRHLQKLLPDMSCCWDFDKLIAAGSPTQEQYDALERLRLHFKSQVDAGTHWPDFDYVEKSWPSQKEAQRQYRVLRAILTKQKERCREKVEQCHVSLVAPPRMRLRLLTALFRVSKSCFDSSGVMCIIDTICRMLVQPAEEATFAVRPQCLECWHGEPQDLLEAGEYVKLVRGPFAKRWALVVHVISIATPMSI</sequence>
<dbReference type="EMBL" id="CAJNDS010002746">
    <property type="protein sequence ID" value="CAE7582456.1"/>
    <property type="molecule type" value="Genomic_DNA"/>
</dbReference>
<comment type="caution">
    <text evidence="1">The sequence shown here is derived from an EMBL/GenBank/DDBJ whole genome shotgun (WGS) entry which is preliminary data.</text>
</comment>
<protein>
    <submittedName>
        <fullName evidence="1">Uncharacterized protein</fullName>
    </submittedName>
</protein>
<gene>
    <name evidence="1" type="ORF">SNAT2548_LOCUS33227</name>
</gene>
<dbReference type="Proteomes" id="UP000604046">
    <property type="component" value="Unassembled WGS sequence"/>
</dbReference>
<dbReference type="AlphaFoldDB" id="A0A812UVP5"/>